<proteinExistence type="predicted"/>
<evidence type="ECO:0000313" key="2">
    <source>
        <dbReference type="Proteomes" id="UP000291819"/>
    </source>
</evidence>
<sequence>MRRRFKDGEFEEFYSHHGITGYKSDRTTFGISHSEKDIMSEIFFLSLSGMAIDMAGDNKWELFGDSGAGCRLTIEVEPKHNDFREVYYSKGHTKAIPLVKVLSDRIEARYQKPFNFSYISKIGAFYIKGDFKNEDEYRFLIKTTSDEYGAAHLKPIVTDAQEKLAYLELALENEFATFKITEVQPGYDCSDEDIAELSKLIQEKKPAIKLLNKALKGYGI</sequence>
<dbReference type="OrthoDB" id="2083139at2"/>
<name>A0A4Q9HHR7_9SPHI</name>
<keyword evidence="2" id="KW-1185">Reference proteome</keyword>
<dbReference type="Proteomes" id="UP000291819">
    <property type="component" value="Unassembled WGS sequence"/>
</dbReference>
<evidence type="ECO:0000313" key="1">
    <source>
        <dbReference type="EMBL" id="TBO45061.1"/>
    </source>
</evidence>
<dbReference type="AlphaFoldDB" id="A0A4Q9HHR7"/>
<protein>
    <submittedName>
        <fullName evidence="1">Uncharacterized protein</fullName>
    </submittedName>
</protein>
<dbReference type="RefSeq" id="WP_131028112.1">
    <property type="nucleotide sequence ID" value="NZ_SIXF01000001.1"/>
</dbReference>
<organism evidence="1 2">
    <name type="scientific">Pedobacter kyonggii</name>
    <dbReference type="NCBI Taxonomy" id="1926871"/>
    <lineage>
        <taxon>Bacteria</taxon>
        <taxon>Pseudomonadati</taxon>
        <taxon>Bacteroidota</taxon>
        <taxon>Sphingobacteriia</taxon>
        <taxon>Sphingobacteriales</taxon>
        <taxon>Sphingobacteriaceae</taxon>
        <taxon>Pedobacter</taxon>
    </lineage>
</organism>
<comment type="caution">
    <text evidence="1">The sequence shown here is derived from an EMBL/GenBank/DDBJ whole genome shotgun (WGS) entry which is preliminary data.</text>
</comment>
<dbReference type="EMBL" id="SIXF01000001">
    <property type="protein sequence ID" value="TBO45061.1"/>
    <property type="molecule type" value="Genomic_DNA"/>
</dbReference>
<gene>
    <name evidence="1" type="ORF">EYS08_01640</name>
</gene>
<accession>A0A4Q9HHR7</accession>
<reference evidence="1 2" key="1">
    <citation type="submission" date="2019-02" db="EMBL/GenBank/DDBJ databases">
        <title>Pedobacter kyonggii whole genome sequence analysis.</title>
        <authorList>
            <person name="Dahal R.H."/>
        </authorList>
    </citation>
    <scope>NUCLEOTIDE SEQUENCE [LARGE SCALE GENOMIC DNA]</scope>
    <source>
        <strain evidence="1 2">K-4-11-1</strain>
    </source>
</reference>